<protein>
    <submittedName>
        <fullName evidence="2">Uncharacterized protein</fullName>
    </submittedName>
</protein>
<name>A0AAU7T2A9_9GAMM</name>
<accession>A0AAU7T2A9</accession>
<dbReference type="RefSeq" id="WP_349929921.1">
    <property type="nucleotide sequence ID" value="NZ_CP157984.1"/>
</dbReference>
<proteinExistence type="predicted"/>
<organism evidence="2">
    <name type="scientific">Acinetobacter sp. A1-4-2</name>
    <dbReference type="NCBI Taxonomy" id="3156489"/>
    <lineage>
        <taxon>Bacteria</taxon>
        <taxon>Pseudomonadati</taxon>
        <taxon>Pseudomonadota</taxon>
        <taxon>Gammaproteobacteria</taxon>
        <taxon>Moraxellales</taxon>
        <taxon>Moraxellaceae</taxon>
        <taxon>Acinetobacter</taxon>
    </lineage>
</organism>
<dbReference type="EMBL" id="CP157984">
    <property type="protein sequence ID" value="XBU17314.1"/>
    <property type="molecule type" value="Genomic_DNA"/>
</dbReference>
<reference evidence="2" key="1">
    <citation type="submission" date="2024-06" db="EMBL/GenBank/DDBJ databases">
        <authorList>
            <person name="Song Z."/>
        </authorList>
    </citation>
    <scope>NUCLEOTIDE SEQUENCE</scope>
    <source>
        <strain evidence="2">A1-4-2</strain>
        <plasmid evidence="2">unnamed3</plasmid>
    </source>
</reference>
<geneLocation type="plasmid" evidence="2">
    <name>unnamed3</name>
</geneLocation>
<evidence type="ECO:0000256" key="1">
    <source>
        <dbReference type="SAM" id="MobiDB-lite"/>
    </source>
</evidence>
<sequence>MRKKFAIFKEKYSHIISMLDKGYPYTDVILDLKENHELDLSFNTFRSYLYRYRQELNQSIDKSKQSVSSDLGLKTHVESSDPSQSSDSSDELEQPKQIFKNRRSGEAFIHKLLNEP</sequence>
<dbReference type="AlphaFoldDB" id="A0AAU7T2A9"/>
<keyword evidence="2" id="KW-0614">Plasmid</keyword>
<evidence type="ECO:0000313" key="2">
    <source>
        <dbReference type="EMBL" id="XBU17314.1"/>
    </source>
</evidence>
<gene>
    <name evidence="2" type="ORF">ABJ384_15710</name>
</gene>
<feature type="region of interest" description="Disordered" evidence="1">
    <location>
        <begin position="63"/>
        <end position="103"/>
    </location>
</feature>